<accession>A0AAV4QIG9</accession>
<organism evidence="1 2">
    <name type="scientific">Caerostris darwini</name>
    <dbReference type="NCBI Taxonomy" id="1538125"/>
    <lineage>
        <taxon>Eukaryota</taxon>
        <taxon>Metazoa</taxon>
        <taxon>Ecdysozoa</taxon>
        <taxon>Arthropoda</taxon>
        <taxon>Chelicerata</taxon>
        <taxon>Arachnida</taxon>
        <taxon>Araneae</taxon>
        <taxon>Araneomorphae</taxon>
        <taxon>Entelegynae</taxon>
        <taxon>Araneoidea</taxon>
        <taxon>Araneidae</taxon>
        <taxon>Caerostris</taxon>
    </lineage>
</organism>
<dbReference type="EMBL" id="BPLQ01004536">
    <property type="protein sequence ID" value="GIY08624.1"/>
    <property type="molecule type" value="Genomic_DNA"/>
</dbReference>
<gene>
    <name evidence="1" type="ORF">CDAR_433221</name>
</gene>
<name>A0AAV4QIG9_9ARAC</name>
<sequence>MKTLPQVCPSLPIATSVRGAINKTADKTVNFTTESLKDRDQYLKPARKNKNVRLCVNRTFKLITGQWFCRTRLIPCPDDLDPDGFICFSWQTDSGVRVFFEPFEGVFEQFYVLVYMCCEEVILVQGDKNL</sequence>
<dbReference type="AlphaFoldDB" id="A0AAV4QIG9"/>
<evidence type="ECO:0000313" key="1">
    <source>
        <dbReference type="EMBL" id="GIY08624.1"/>
    </source>
</evidence>
<protein>
    <submittedName>
        <fullName evidence="1">Uncharacterized protein</fullName>
    </submittedName>
</protein>
<dbReference type="Proteomes" id="UP001054837">
    <property type="component" value="Unassembled WGS sequence"/>
</dbReference>
<comment type="caution">
    <text evidence="1">The sequence shown here is derived from an EMBL/GenBank/DDBJ whole genome shotgun (WGS) entry which is preliminary data.</text>
</comment>
<proteinExistence type="predicted"/>
<evidence type="ECO:0000313" key="2">
    <source>
        <dbReference type="Proteomes" id="UP001054837"/>
    </source>
</evidence>
<reference evidence="1 2" key="1">
    <citation type="submission" date="2021-06" db="EMBL/GenBank/DDBJ databases">
        <title>Caerostris darwini draft genome.</title>
        <authorList>
            <person name="Kono N."/>
            <person name="Arakawa K."/>
        </authorList>
    </citation>
    <scope>NUCLEOTIDE SEQUENCE [LARGE SCALE GENOMIC DNA]</scope>
</reference>
<keyword evidence="2" id="KW-1185">Reference proteome</keyword>